<accession>A0A1Q9EAK3</accession>
<dbReference type="Proteomes" id="UP000186817">
    <property type="component" value="Unassembled WGS sequence"/>
</dbReference>
<proteinExistence type="predicted"/>
<keyword evidence="1" id="KW-0472">Membrane</keyword>
<gene>
    <name evidence="2" type="ORF">AK812_SmicGene12483</name>
</gene>
<organism evidence="2 3">
    <name type="scientific">Symbiodinium microadriaticum</name>
    <name type="common">Dinoflagellate</name>
    <name type="synonym">Zooxanthella microadriatica</name>
    <dbReference type="NCBI Taxonomy" id="2951"/>
    <lineage>
        <taxon>Eukaryota</taxon>
        <taxon>Sar</taxon>
        <taxon>Alveolata</taxon>
        <taxon>Dinophyceae</taxon>
        <taxon>Suessiales</taxon>
        <taxon>Symbiodiniaceae</taxon>
        <taxon>Symbiodinium</taxon>
    </lineage>
</organism>
<feature type="transmembrane region" description="Helical" evidence="1">
    <location>
        <begin position="12"/>
        <end position="36"/>
    </location>
</feature>
<name>A0A1Q9EAK3_SYMMI</name>
<evidence type="ECO:0000256" key="1">
    <source>
        <dbReference type="SAM" id="Phobius"/>
    </source>
</evidence>
<evidence type="ECO:0000313" key="3">
    <source>
        <dbReference type="Proteomes" id="UP000186817"/>
    </source>
</evidence>
<sequence>MILLMLLHPVLLLQLLLLILLCHLLLLFLLFLLNILPLLLPLLLLLLLLLFLDPSDVVLWMNALMVFFAASARARSQYCSDEFEEAWNFLVEHLVQKVLAELGFGPLDIIFAIGMSATRLK</sequence>
<protein>
    <submittedName>
        <fullName evidence="2">Uncharacterized protein</fullName>
    </submittedName>
</protein>
<feature type="transmembrane region" description="Helical" evidence="1">
    <location>
        <begin position="42"/>
        <end position="68"/>
    </location>
</feature>
<keyword evidence="3" id="KW-1185">Reference proteome</keyword>
<dbReference type="OrthoDB" id="424753at2759"/>
<reference evidence="2 3" key="1">
    <citation type="submission" date="2016-02" db="EMBL/GenBank/DDBJ databases">
        <title>Genome analysis of coral dinoflagellate symbionts highlights evolutionary adaptations to a symbiotic lifestyle.</title>
        <authorList>
            <person name="Aranda M."/>
            <person name="Li Y."/>
            <person name="Liew Y.J."/>
            <person name="Baumgarten S."/>
            <person name="Simakov O."/>
            <person name="Wilson M."/>
            <person name="Piel J."/>
            <person name="Ashoor H."/>
            <person name="Bougouffa S."/>
            <person name="Bajic V.B."/>
            <person name="Ryu T."/>
            <person name="Ravasi T."/>
            <person name="Bayer T."/>
            <person name="Micklem G."/>
            <person name="Kim H."/>
            <person name="Bhak J."/>
            <person name="Lajeunesse T.C."/>
            <person name="Voolstra C.R."/>
        </authorList>
    </citation>
    <scope>NUCLEOTIDE SEQUENCE [LARGE SCALE GENOMIC DNA]</scope>
    <source>
        <strain evidence="2 3">CCMP2467</strain>
    </source>
</reference>
<evidence type="ECO:0000313" key="2">
    <source>
        <dbReference type="EMBL" id="OLQ04432.1"/>
    </source>
</evidence>
<dbReference type="EMBL" id="LSRX01000211">
    <property type="protein sequence ID" value="OLQ04432.1"/>
    <property type="molecule type" value="Genomic_DNA"/>
</dbReference>
<comment type="caution">
    <text evidence="2">The sequence shown here is derived from an EMBL/GenBank/DDBJ whole genome shotgun (WGS) entry which is preliminary data.</text>
</comment>
<keyword evidence="1" id="KW-1133">Transmembrane helix</keyword>
<keyword evidence="1" id="KW-0812">Transmembrane</keyword>
<dbReference type="AlphaFoldDB" id="A0A1Q9EAK3"/>